<keyword evidence="3" id="KW-1185">Reference proteome</keyword>
<dbReference type="InterPro" id="IPR027417">
    <property type="entry name" value="P-loop_NTPase"/>
</dbReference>
<dbReference type="PATRIC" id="fig|1191460.12.peg.2013"/>
<dbReference type="GO" id="GO:0005524">
    <property type="term" value="F:ATP binding"/>
    <property type="evidence" value="ECO:0007669"/>
    <property type="project" value="InterPro"/>
</dbReference>
<name>N8YKJ7_ACIVR</name>
<dbReference type="GO" id="GO:0016887">
    <property type="term" value="F:ATP hydrolysis activity"/>
    <property type="evidence" value="ECO:0007669"/>
    <property type="project" value="InterPro"/>
</dbReference>
<dbReference type="eggNOG" id="COG0488">
    <property type="taxonomic scope" value="Bacteria"/>
</dbReference>
<evidence type="ECO:0000259" key="1">
    <source>
        <dbReference type="PROSITE" id="PS50893"/>
    </source>
</evidence>
<dbReference type="InterPro" id="IPR003439">
    <property type="entry name" value="ABC_transporter-like_ATP-bd"/>
</dbReference>
<dbReference type="PROSITE" id="PS50893">
    <property type="entry name" value="ABC_TRANSPORTER_2"/>
    <property type="match status" value="1"/>
</dbReference>
<proteinExistence type="predicted"/>
<feature type="domain" description="ABC transporter" evidence="1">
    <location>
        <begin position="6"/>
        <end position="239"/>
    </location>
</feature>
<dbReference type="SUPFAM" id="SSF52540">
    <property type="entry name" value="P-loop containing nucleoside triphosphate hydrolases"/>
    <property type="match status" value="1"/>
</dbReference>
<organism evidence="2 3">
    <name type="scientific">Acinetobacter venetianus (strain ATCC 31012 / DSM 23050 / BCRC 14357 / CCUG 45561 / CIP 110063 / KCTC 2702 / LMG 19082 / RAG-1)</name>
    <dbReference type="NCBI Taxonomy" id="1191460"/>
    <lineage>
        <taxon>Bacteria</taxon>
        <taxon>Pseudomonadati</taxon>
        <taxon>Pseudomonadota</taxon>
        <taxon>Gammaproteobacteria</taxon>
        <taxon>Moraxellales</taxon>
        <taxon>Moraxellaceae</taxon>
        <taxon>Acinetobacter</taxon>
    </lineage>
</organism>
<comment type="caution">
    <text evidence="2">The sequence shown here is derived from an EMBL/GenBank/DDBJ whole genome shotgun (WGS) entry which is preliminary data.</text>
</comment>
<dbReference type="HOGENOM" id="CLU_076367_0_0_6"/>
<dbReference type="AlphaFoldDB" id="N8YKJ7"/>
<dbReference type="PANTHER" id="PTHR42855:SF2">
    <property type="entry name" value="DRUG RESISTANCE ABC TRANSPORTER,ATP-BINDING PROTEIN"/>
    <property type="match status" value="1"/>
</dbReference>
<accession>N8YKJ7</accession>
<gene>
    <name evidence="2" type="ORF">F959_02024</name>
</gene>
<evidence type="ECO:0000313" key="3">
    <source>
        <dbReference type="Proteomes" id="UP000018445"/>
    </source>
</evidence>
<dbReference type="EMBL" id="APPO01000013">
    <property type="protein sequence ID" value="ENV37216.1"/>
    <property type="molecule type" value="Genomic_DNA"/>
</dbReference>
<dbReference type="PANTHER" id="PTHR42855">
    <property type="entry name" value="ABC TRANSPORTER ATP-BINDING SUBUNIT"/>
    <property type="match status" value="1"/>
</dbReference>
<evidence type="ECO:0000313" key="2">
    <source>
        <dbReference type="EMBL" id="ENV37216.1"/>
    </source>
</evidence>
<reference evidence="2 3" key="1">
    <citation type="submission" date="2013-02" db="EMBL/GenBank/DDBJ databases">
        <title>The Genome Sequence of Acinetobacter venetianus CIP 110063.</title>
        <authorList>
            <consortium name="The Broad Institute Genome Sequencing Platform"/>
            <consortium name="The Broad Institute Genome Sequencing Center for Infectious Disease"/>
            <person name="Cerqueira G."/>
            <person name="Feldgarden M."/>
            <person name="Courvalin P."/>
            <person name="Perichon B."/>
            <person name="Grillot-Courvalin C."/>
            <person name="Clermont D."/>
            <person name="Rocha E."/>
            <person name="Yoon E.-J."/>
            <person name="Nemec A."/>
            <person name="Walker B."/>
            <person name="Young S.K."/>
            <person name="Zeng Q."/>
            <person name="Gargeya S."/>
            <person name="Fitzgerald M."/>
            <person name="Haas B."/>
            <person name="Abouelleil A."/>
            <person name="Alvarado L."/>
            <person name="Arachchi H.M."/>
            <person name="Berlin A.M."/>
            <person name="Chapman S.B."/>
            <person name="Dewar J."/>
            <person name="Goldberg J."/>
            <person name="Griggs A."/>
            <person name="Gujja S."/>
            <person name="Hansen M."/>
            <person name="Howarth C."/>
            <person name="Imamovic A."/>
            <person name="Larimer J."/>
            <person name="McCowan C."/>
            <person name="Murphy C."/>
            <person name="Neiman D."/>
            <person name="Pearson M."/>
            <person name="Priest M."/>
            <person name="Roberts A."/>
            <person name="Saif S."/>
            <person name="Shea T."/>
            <person name="Sisk P."/>
            <person name="Sykes S."/>
            <person name="Wortman J."/>
            <person name="Nusbaum C."/>
            <person name="Birren B."/>
        </authorList>
    </citation>
    <scope>NUCLEOTIDE SEQUENCE [LARGE SCALE GENOMIC DNA]</scope>
    <source>
        <strain evidence="3">ATCC 31012 / DSM 23050 / BCRC 14357 / CCUG 45561 / CIP 110063 / KCTC 2702 / LMG 19082 / RAG-1</strain>
    </source>
</reference>
<dbReference type="InterPro" id="IPR051309">
    <property type="entry name" value="ABCF_ATPase"/>
</dbReference>
<sequence length="253" mass="29315">MTQQACIISNLTLDFPQQKIFDNISFQLPLNSFSGLVGKNGQGKSLLMSILHHQKKTEFAYSGQILWQCPHQHLTQLQRIKESTIAQALNIHELYFCFERIKQGIASFADYDQVENLWHLPAHWQQLLESANLPIDLDTRIQDLSEGQKTKLALCRLFLLKDHYLLLDEPSNLLDTQGRNWLIDQMSQHLTGGLIISHDRQLLDQIQGIFVLNQLGLHYYSGNYSHYQQQHHIQVEALSKAVHQEKREIRALK</sequence>
<dbReference type="Gene3D" id="3.40.50.300">
    <property type="entry name" value="P-loop containing nucleotide triphosphate hydrolases"/>
    <property type="match status" value="1"/>
</dbReference>
<protein>
    <recommendedName>
        <fullName evidence="1">ABC transporter domain-containing protein</fullName>
    </recommendedName>
</protein>
<dbReference type="Pfam" id="PF00005">
    <property type="entry name" value="ABC_tran"/>
    <property type="match status" value="1"/>
</dbReference>
<dbReference type="Proteomes" id="UP000018445">
    <property type="component" value="Unassembled WGS sequence"/>
</dbReference>